<sequence>MAVGLACATYFAWASMTFVLGLVCLHMILNVAIIACTALFVSKY</sequence>
<keyword evidence="3" id="KW-1185">Reference proteome</keyword>
<dbReference type="HOGENOM" id="CLU_3224859_0_0_1"/>
<evidence type="ECO:0000313" key="2">
    <source>
        <dbReference type="EMBL" id="EDO01432.1"/>
    </source>
</evidence>
<dbReference type="AlphaFoldDB" id="A7EF16"/>
<dbReference type="RefSeq" id="XP_001595817.1">
    <property type="nucleotide sequence ID" value="XM_001595767.1"/>
</dbReference>
<gene>
    <name evidence="2" type="ORF">SS1G_03907</name>
</gene>
<proteinExistence type="predicted"/>
<organism evidence="2 3">
    <name type="scientific">Sclerotinia sclerotiorum (strain ATCC 18683 / 1980 / Ss-1)</name>
    <name type="common">White mold</name>
    <name type="synonym">Whetzelinia sclerotiorum</name>
    <dbReference type="NCBI Taxonomy" id="665079"/>
    <lineage>
        <taxon>Eukaryota</taxon>
        <taxon>Fungi</taxon>
        <taxon>Dikarya</taxon>
        <taxon>Ascomycota</taxon>
        <taxon>Pezizomycotina</taxon>
        <taxon>Leotiomycetes</taxon>
        <taxon>Helotiales</taxon>
        <taxon>Sclerotiniaceae</taxon>
        <taxon>Sclerotinia</taxon>
    </lineage>
</organism>
<feature type="transmembrane region" description="Helical" evidence="1">
    <location>
        <begin position="12"/>
        <end position="41"/>
    </location>
</feature>
<reference evidence="3" key="1">
    <citation type="journal article" date="2011" name="PLoS Genet.">
        <title>Genomic analysis of the necrotrophic fungal pathogens Sclerotinia sclerotiorum and Botrytis cinerea.</title>
        <authorList>
            <person name="Amselem J."/>
            <person name="Cuomo C.A."/>
            <person name="van Kan J.A."/>
            <person name="Viaud M."/>
            <person name="Benito E.P."/>
            <person name="Couloux A."/>
            <person name="Coutinho P.M."/>
            <person name="de Vries R.P."/>
            <person name="Dyer P.S."/>
            <person name="Fillinger S."/>
            <person name="Fournier E."/>
            <person name="Gout L."/>
            <person name="Hahn M."/>
            <person name="Kohn L."/>
            <person name="Lapalu N."/>
            <person name="Plummer K.M."/>
            <person name="Pradier J.M."/>
            <person name="Quevillon E."/>
            <person name="Sharon A."/>
            <person name="Simon A."/>
            <person name="ten Have A."/>
            <person name="Tudzynski B."/>
            <person name="Tudzynski P."/>
            <person name="Wincker P."/>
            <person name="Andrew M."/>
            <person name="Anthouard V."/>
            <person name="Beever R.E."/>
            <person name="Beffa R."/>
            <person name="Benoit I."/>
            <person name="Bouzid O."/>
            <person name="Brault B."/>
            <person name="Chen Z."/>
            <person name="Choquer M."/>
            <person name="Collemare J."/>
            <person name="Cotton P."/>
            <person name="Danchin E.G."/>
            <person name="Da Silva C."/>
            <person name="Gautier A."/>
            <person name="Giraud C."/>
            <person name="Giraud T."/>
            <person name="Gonzalez C."/>
            <person name="Grossetete S."/>
            <person name="Guldener U."/>
            <person name="Henrissat B."/>
            <person name="Howlett B.J."/>
            <person name="Kodira C."/>
            <person name="Kretschmer M."/>
            <person name="Lappartient A."/>
            <person name="Leroch M."/>
            <person name="Levis C."/>
            <person name="Mauceli E."/>
            <person name="Neuveglise C."/>
            <person name="Oeser B."/>
            <person name="Pearson M."/>
            <person name="Poulain J."/>
            <person name="Poussereau N."/>
            <person name="Quesneville H."/>
            <person name="Rascle C."/>
            <person name="Schumacher J."/>
            <person name="Segurens B."/>
            <person name="Sexton A."/>
            <person name="Silva E."/>
            <person name="Sirven C."/>
            <person name="Soanes D.M."/>
            <person name="Talbot N.J."/>
            <person name="Templeton M."/>
            <person name="Yandava C."/>
            <person name="Yarden O."/>
            <person name="Zeng Q."/>
            <person name="Rollins J.A."/>
            <person name="Lebrun M.H."/>
            <person name="Dickman M."/>
        </authorList>
    </citation>
    <scope>NUCLEOTIDE SEQUENCE [LARGE SCALE GENOMIC DNA]</scope>
    <source>
        <strain evidence="3">ATCC 18683 / 1980 / Ss-1</strain>
    </source>
</reference>
<name>A7EF16_SCLS1</name>
<evidence type="ECO:0000256" key="1">
    <source>
        <dbReference type="SAM" id="Phobius"/>
    </source>
</evidence>
<evidence type="ECO:0000313" key="3">
    <source>
        <dbReference type="Proteomes" id="UP000001312"/>
    </source>
</evidence>
<keyword evidence="1" id="KW-1133">Transmembrane helix</keyword>
<dbReference type="InParanoid" id="A7EF16"/>
<keyword evidence="1" id="KW-0472">Membrane</keyword>
<dbReference type="KEGG" id="ssl:SS1G_03907"/>
<dbReference type="GeneID" id="5491606"/>
<dbReference type="Proteomes" id="UP000001312">
    <property type="component" value="Unassembled WGS sequence"/>
</dbReference>
<protein>
    <submittedName>
        <fullName evidence="2">Uncharacterized protein</fullName>
    </submittedName>
</protein>
<accession>A7EF16</accession>
<dbReference type="EMBL" id="CH476624">
    <property type="protein sequence ID" value="EDO01432.1"/>
    <property type="molecule type" value="Genomic_DNA"/>
</dbReference>
<keyword evidence="1" id="KW-0812">Transmembrane</keyword>